<dbReference type="PANTHER" id="PTHR11523:SF28">
    <property type="entry name" value="NA_K-ATPASE BETA SUBUNIT ISOFORM 4-RELATED"/>
    <property type="match status" value="1"/>
</dbReference>
<organism evidence="8 9">
    <name type="scientific">Diploptera punctata</name>
    <name type="common">Pacific beetle cockroach</name>
    <dbReference type="NCBI Taxonomy" id="6984"/>
    <lineage>
        <taxon>Eukaryota</taxon>
        <taxon>Metazoa</taxon>
        <taxon>Ecdysozoa</taxon>
        <taxon>Arthropoda</taxon>
        <taxon>Hexapoda</taxon>
        <taxon>Insecta</taxon>
        <taxon>Pterygota</taxon>
        <taxon>Neoptera</taxon>
        <taxon>Polyneoptera</taxon>
        <taxon>Dictyoptera</taxon>
        <taxon>Blattodea</taxon>
        <taxon>Blaberoidea</taxon>
        <taxon>Blaberidae</taxon>
        <taxon>Diplopterinae</taxon>
        <taxon>Diploptera</taxon>
    </lineage>
</organism>
<evidence type="ECO:0008006" key="10">
    <source>
        <dbReference type="Google" id="ProtNLM"/>
    </source>
</evidence>
<dbReference type="GO" id="GO:0006883">
    <property type="term" value="P:intracellular sodium ion homeostasis"/>
    <property type="evidence" value="ECO:0007669"/>
    <property type="project" value="TreeGrafter"/>
</dbReference>
<dbReference type="GO" id="GO:0036376">
    <property type="term" value="P:sodium ion export across plasma membrane"/>
    <property type="evidence" value="ECO:0007669"/>
    <property type="project" value="TreeGrafter"/>
</dbReference>
<keyword evidence="6 7" id="KW-0472">Membrane</keyword>
<dbReference type="GO" id="GO:1990573">
    <property type="term" value="P:potassium ion import across plasma membrane"/>
    <property type="evidence" value="ECO:0007669"/>
    <property type="project" value="TreeGrafter"/>
</dbReference>
<evidence type="ECO:0000256" key="6">
    <source>
        <dbReference type="ARBA" id="ARBA00023136"/>
    </source>
</evidence>
<evidence type="ECO:0000256" key="3">
    <source>
        <dbReference type="ARBA" id="ARBA00022692"/>
    </source>
</evidence>
<name>A0AAD8EIM6_DIPPU</name>
<sequence>MEKSNKFIDPMDTLFAPPPNRSKWETFSLFIYNPETNAFLGRTASSWAKITVFYIIFYACLAAMWAVCLWGLLQTVSEDEPTYLLDRSLIGSSPGLASRPMPPEGRESILSFEYNGTQWHNSEWPQLFEEFLQEYENATGNDCTFNGANVLPCKVDIDNWKQCKPDGKRINASCIYFKINKVMGWTPKYYTDKTKLPSGMPQSLKDVITKINDTNQMKMVWLSCEGRHEDDKQNIRNISFYPHQGFPAYYFPFQRQPNYKSPVVAVHFENPVPGKTIDVECRSWAQNIQQDRKEQQGVLNFKLKFNK</sequence>
<dbReference type="Proteomes" id="UP001233999">
    <property type="component" value="Unassembled WGS sequence"/>
</dbReference>
<dbReference type="InterPro" id="IPR000402">
    <property type="entry name" value="Na/K_ATPase_sub_beta"/>
</dbReference>
<evidence type="ECO:0000256" key="7">
    <source>
        <dbReference type="SAM" id="Phobius"/>
    </source>
</evidence>
<dbReference type="PROSITE" id="PS00390">
    <property type="entry name" value="ATPASE_NA_K_BETA_1"/>
    <property type="match status" value="1"/>
</dbReference>
<dbReference type="Pfam" id="PF00287">
    <property type="entry name" value="Na_K-ATPase"/>
    <property type="match status" value="1"/>
</dbReference>
<dbReference type="InterPro" id="IPR038702">
    <property type="entry name" value="Na/K_ATPase_sub_beta_sf"/>
</dbReference>
<gene>
    <name evidence="8" type="ORF">L9F63_015996</name>
</gene>
<comment type="caution">
    <text evidence="8">The sequence shown here is derived from an EMBL/GenBank/DDBJ whole genome shotgun (WGS) entry which is preliminary data.</text>
</comment>
<comment type="similarity">
    <text evidence="2">Belongs to the X(+)/potassium ATPases subunit beta family.</text>
</comment>
<reference evidence="8" key="2">
    <citation type="submission" date="2023-05" db="EMBL/GenBank/DDBJ databases">
        <authorList>
            <person name="Fouks B."/>
        </authorList>
    </citation>
    <scope>NUCLEOTIDE SEQUENCE</scope>
    <source>
        <strain evidence="8">Stay&amp;Tobe</strain>
        <tissue evidence="8">Testes</tissue>
    </source>
</reference>
<dbReference type="EMBL" id="JASPKZ010004176">
    <property type="protein sequence ID" value="KAJ9590952.1"/>
    <property type="molecule type" value="Genomic_DNA"/>
</dbReference>
<keyword evidence="5 7" id="KW-1133">Transmembrane helix</keyword>
<dbReference type="GO" id="GO:0001671">
    <property type="term" value="F:ATPase activator activity"/>
    <property type="evidence" value="ECO:0007669"/>
    <property type="project" value="TreeGrafter"/>
</dbReference>
<keyword evidence="3 7" id="KW-0812">Transmembrane</keyword>
<evidence type="ECO:0000256" key="4">
    <source>
        <dbReference type="ARBA" id="ARBA00022968"/>
    </source>
</evidence>
<dbReference type="AlphaFoldDB" id="A0AAD8EIM6"/>
<accession>A0AAD8EIM6</accession>
<dbReference type="GO" id="GO:0030007">
    <property type="term" value="P:intracellular potassium ion homeostasis"/>
    <property type="evidence" value="ECO:0007669"/>
    <property type="project" value="TreeGrafter"/>
</dbReference>
<evidence type="ECO:0000256" key="5">
    <source>
        <dbReference type="ARBA" id="ARBA00022989"/>
    </source>
</evidence>
<reference evidence="8" key="1">
    <citation type="journal article" date="2023" name="IScience">
        <title>Live-bearing cockroach genome reveals convergent evolutionary mechanisms linked to viviparity in insects and beyond.</title>
        <authorList>
            <person name="Fouks B."/>
            <person name="Harrison M.C."/>
            <person name="Mikhailova A.A."/>
            <person name="Marchal E."/>
            <person name="English S."/>
            <person name="Carruthers M."/>
            <person name="Jennings E.C."/>
            <person name="Chiamaka E.L."/>
            <person name="Frigard R.A."/>
            <person name="Pippel M."/>
            <person name="Attardo G.M."/>
            <person name="Benoit J.B."/>
            <person name="Bornberg-Bauer E."/>
            <person name="Tobe S.S."/>
        </authorList>
    </citation>
    <scope>NUCLEOTIDE SEQUENCE</scope>
    <source>
        <strain evidence="8">Stay&amp;Tobe</strain>
    </source>
</reference>
<keyword evidence="9" id="KW-1185">Reference proteome</keyword>
<dbReference type="PANTHER" id="PTHR11523">
    <property type="entry name" value="SODIUM/POTASSIUM-DEPENDENT ATPASE BETA SUBUNIT"/>
    <property type="match status" value="1"/>
</dbReference>
<feature type="transmembrane region" description="Helical" evidence="7">
    <location>
        <begin position="52"/>
        <end position="73"/>
    </location>
</feature>
<keyword evidence="4" id="KW-0735">Signal-anchor</keyword>
<evidence type="ECO:0000256" key="1">
    <source>
        <dbReference type="ARBA" id="ARBA00004606"/>
    </source>
</evidence>
<evidence type="ECO:0000313" key="9">
    <source>
        <dbReference type="Proteomes" id="UP001233999"/>
    </source>
</evidence>
<dbReference type="Gene3D" id="2.60.40.1660">
    <property type="entry name" value="Na, k-atpase alpha subunit"/>
    <property type="match status" value="1"/>
</dbReference>
<dbReference type="GO" id="GO:0005890">
    <property type="term" value="C:sodium:potassium-exchanging ATPase complex"/>
    <property type="evidence" value="ECO:0007669"/>
    <property type="project" value="InterPro"/>
</dbReference>
<comment type="subcellular location">
    <subcellularLocation>
        <location evidence="1">Membrane</location>
        <topology evidence="1">Single-pass type II membrane protein</topology>
    </subcellularLocation>
</comment>
<proteinExistence type="inferred from homology"/>
<evidence type="ECO:0000313" key="8">
    <source>
        <dbReference type="EMBL" id="KAJ9590952.1"/>
    </source>
</evidence>
<evidence type="ECO:0000256" key="2">
    <source>
        <dbReference type="ARBA" id="ARBA00005876"/>
    </source>
</evidence>
<protein>
    <recommendedName>
        <fullName evidence="10">Sodium/potassium-transporting ATPase subunit beta-2</fullName>
    </recommendedName>
</protein>